<dbReference type="Proteomes" id="UP001175226">
    <property type="component" value="Unassembled WGS sequence"/>
</dbReference>
<sequence>MLVVRYLLLLSQPATVVGIPSGDERKRRRSPGHHLEVIHVLETRPHDIKKRIQKFWQKPQQRKMLARDISRPMFFSYSILCLHFSIKHTCTLRKHRTTVFLLTLPLFRLSAARFWFAEYGNA</sequence>
<name>A0AA39J2F5_9AGAR</name>
<reference evidence="2" key="1">
    <citation type="submission" date="2023-06" db="EMBL/GenBank/DDBJ databases">
        <authorList>
            <consortium name="Lawrence Berkeley National Laboratory"/>
            <person name="Ahrendt S."/>
            <person name="Sahu N."/>
            <person name="Indic B."/>
            <person name="Wong-Bajracharya J."/>
            <person name="Merenyi Z."/>
            <person name="Ke H.-M."/>
            <person name="Monk M."/>
            <person name="Kocsube S."/>
            <person name="Drula E."/>
            <person name="Lipzen A."/>
            <person name="Balint B."/>
            <person name="Henrissat B."/>
            <person name="Andreopoulos B."/>
            <person name="Martin F.M."/>
            <person name="Harder C.B."/>
            <person name="Rigling D."/>
            <person name="Ford K.L."/>
            <person name="Foster G.D."/>
            <person name="Pangilinan J."/>
            <person name="Papanicolaou A."/>
            <person name="Barry K."/>
            <person name="LaButti K."/>
            <person name="Viragh M."/>
            <person name="Koriabine M."/>
            <person name="Yan M."/>
            <person name="Riley R."/>
            <person name="Champramary S."/>
            <person name="Plett K.L."/>
            <person name="Tsai I.J."/>
            <person name="Slot J."/>
            <person name="Sipos G."/>
            <person name="Plett J."/>
            <person name="Nagy L.G."/>
            <person name="Grigoriev I.V."/>
        </authorList>
    </citation>
    <scope>NUCLEOTIDE SEQUENCE</scope>
    <source>
        <strain evidence="2">FPL87.14</strain>
    </source>
</reference>
<gene>
    <name evidence="2" type="ORF">EV421DRAFT_1352588</name>
</gene>
<evidence type="ECO:0008006" key="4">
    <source>
        <dbReference type="Google" id="ProtNLM"/>
    </source>
</evidence>
<keyword evidence="1" id="KW-0732">Signal</keyword>
<protein>
    <recommendedName>
        <fullName evidence="4">Secreted protein</fullName>
    </recommendedName>
</protein>
<accession>A0AA39J2F5</accession>
<comment type="caution">
    <text evidence="2">The sequence shown here is derived from an EMBL/GenBank/DDBJ whole genome shotgun (WGS) entry which is preliminary data.</text>
</comment>
<evidence type="ECO:0000313" key="3">
    <source>
        <dbReference type="Proteomes" id="UP001175226"/>
    </source>
</evidence>
<feature type="signal peptide" evidence="1">
    <location>
        <begin position="1"/>
        <end position="18"/>
    </location>
</feature>
<proteinExistence type="predicted"/>
<keyword evidence="3" id="KW-1185">Reference proteome</keyword>
<dbReference type="AlphaFoldDB" id="A0AA39J2F5"/>
<evidence type="ECO:0000313" key="2">
    <source>
        <dbReference type="EMBL" id="KAK0434235.1"/>
    </source>
</evidence>
<feature type="chain" id="PRO_5041269998" description="Secreted protein" evidence="1">
    <location>
        <begin position="19"/>
        <end position="122"/>
    </location>
</feature>
<organism evidence="2 3">
    <name type="scientific">Armillaria borealis</name>
    <dbReference type="NCBI Taxonomy" id="47425"/>
    <lineage>
        <taxon>Eukaryota</taxon>
        <taxon>Fungi</taxon>
        <taxon>Dikarya</taxon>
        <taxon>Basidiomycota</taxon>
        <taxon>Agaricomycotina</taxon>
        <taxon>Agaricomycetes</taxon>
        <taxon>Agaricomycetidae</taxon>
        <taxon>Agaricales</taxon>
        <taxon>Marasmiineae</taxon>
        <taxon>Physalacriaceae</taxon>
        <taxon>Armillaria</taxon>
    </lineage>
</organism>
<dbReference type="EMBL" id="JAUEPT010000073">
    <property type="protein sequence ID" value="KAK0434235.1"/>
    <property type="molecule type" value="Genomic_DNA"/>
</dbReference>
<evidence type="ECO:0000256" key="1">
    <source>
        <dbReference type="SAM" id="SignalP"/>
    </source>
</evidence>